<dbReference type="SMART" id="SM00154">
    <property type="entry name" value="ZnF_AN1"/>
    <property type="match status" value="2"/>
</dbReference>
<evidence type="ECO:0000313" key="9">
    <source>
        <dbReference type="Proteomes" id="UP000075881"/>
    </source>
</evidence>
<dbReference type="STRING" id="43041.A0A182K5M3"/>
<dbReference type="GO" id="GO:0045047">
    <property type="term" value="P:protein targeting to ER"/>
    <property type="evidence" value="ECO:0007669"/>
    <property type="project" value="TreeGrafter"/>
</dbReference>
<dbReference type="PROSITE" id="PS51039">
    <property type="entry name" value="ZF_AN1"/>
    <property type="match status" value="2"/>
</dbReference>
<evidence type="ECO:0000256" key="3">
    <source>
        <dbReference type="ARBA" id="ARBA00022771"/>
    </source>
</evidence>
<keyword evidence="1" id="KW-0479">Metal-binding</keyword>
<evidence type="ECO:0000259" key="7">
    <source>
        <dbReference type="PROSITE" id="PS51039"/>
    </source>
</evidence>
<evidence type="ECO:0000313" key="8">
    <source>
        <dbReference type="EnsemblMetazoa" id="ACHR006058-PA"/>
    </source>
</evidence>
<keyword evidence="4" id="KW-0862">Zinc</keyword>
<keyword evidence="2" id="KW-0677">Repeat</keyword>
<dbReference type="PROSITE" id="PS50330">
    <property type="entry name" value="UIM"/>
    <property type="match status" value="1"/>
</dbReference>
<name>A0A182K5M3_9DIPT</name>
<organism evidence="8 9">
    <name type="scientific">Anopheles christyi</name>
    <dbReference type="NCBI Taxonomy" id="43041"/>
    <lineage>
        <taxon>Eukaryota</taxon>
        <taxon>Metazoa</taxon>
        <taxon>Ecdysozoa</taxon>
        <taxon>Arthropoda</taxon>
        <taxon>Hexapoda</taxon>
        <taxon>Insecta</taxon>
        <taxon>Pterygota</taxon>
        <taxon>Neoptera</taxon>
        <taxon>Endopterygota</taxon>
        <taxon>Diptera</taxon>
        <taxon>Nematocera</taxon>
        <taxon>Culicoidea</taxon>
        <taxon>Culicidae</taxon>
        <taxon>Anophelinae</taxon>
        <taxon>Anopheles</taxon>
    </lineage>
</organism>
<dbReference type="VEuPathDB" id="VectorBase:ACHR006058"/>
<protein>
    <recommendedName>
        <fullName evidence="7">AN1-type domain-containing protein</fullName>
    </recommendedName>
</protein>
<dbReference type="Pfam" id="PF01428">
    <property type="entry name" value="zf-AN1"/>
    <property type="match status" value="2"/>
</dbReference>
<dbReference type="GO" id="GO:0043161">
    <property type="term" value="P:proteasome-mediated ubiquitin-dependent protein catabolic process"/>
    <property type="evidence" value="ECO:0007669"/>
    <property type="project" value="TreeGrafter"/>
</dbReference>
<dbReference type="PANTHER" id="PTHR14677">
    <property type="entry name" value="ARSENITE INDUCUBLE RNA ASSOCIATED PROTEIN AIP-1-RELATED"/>
    <property type="match status" value="1"/>
</dbReference>
<feature type="domain" description="AN1-type" evidence="7">
    <location>
        <begin position="4"/>
        <end position="52"/>
    </location>
</feature>
<reference evidence="8" key="2">
    <citation type="submission" date="2020-05" db="UniProtKB">
        <authorList>
            <consortium name="EnsemblMetazoa"/>
        </authorList>
    </citation>
    <scope>IDENTIFICATION</scope>
    <source>
        <strain evidence="8">ACHKN1017</strain>
    </source>
</reference>
<dbReference type="Proteomes" id="UP000075881">
    <property type="component" value="Unassembled WGS sequence"/>
</dbReference>
<evidence type="ECO:0000256" key="2">
    <source>
        <dbReference type="ARBA" id="ARBA00022737"/>
    </source>
</evidence>
<dbReference type="Pfam" id="PF02809">
    <property type="entry name" value="UIM"/>
    <property type="match status" value="1"/>
</dbReference>
<sequence length="259" mass="28060">MEFPNLGKHCSEQFCNKLDFLPMKCDACGAIFCSDHFSYKDHACPSAYKKDVQVPICPLCGDPVPTPRDVSPDVTVGAHIDRFCKSDRKKIYTNRCSYRNCKKKELIPVNCSVCRLNFCLKHRHTTDHDCQGPAAGQRNLVATAAIQRQSAKPATSSNGLFSVFRPSVTSARSAIASSSSSGSNTVSSTTANEHIAIVQGGMSEDEALARAIALSMQEEEQQAQLRQSQQRRNPANTARGISVGNGNGTGASKDRCNLS</sequence>
<dbReference type="InterPro" id="IPR057357">
    <property type="entry name" value="Znf-C2H2_ZFAND2A/B"/>
</dbReference>
<dbReference type="InterPro" id="IPR035896">
    <property type="entry name" value="AN1-like_Znf"/>
</dbReference>
<dbReference type="Pfam" id="PF25403">
    <property type="entry name" value="zf-C2H2_ZFAND2"/>
    <property type="match status" value="1"/>
</dbReference>
<dbReference type="GO" id="GO:0008270">
    <property type="term" value="F:zinc ion binding"/>
    <property type="evidence" value="ECO:0007669"/>
    <property type="project" value="UniProtKB-KW"/>
</dbReference>
<dbReference type="EnsemblMetazoa" id="ACHR006058-RA">
    <property type="protein sequence ID" value="ACHR006058-PA"/>
    <property type="gene ID" value="ACHR006058"/>
</dbReference>
<keyword evidence="3 5" id="KW-0863">Zinc-finger</keyword>
<dbReference type="GO" id="GO:0005783">
    <property type="term" value="C:endoplasmic reticulum"/>
    <property type="evidence" value="ECO:0007669"/>
    <property type="project" value="TreeGrafter"/>
</dbReference>
<dbReference type="SUPFAM" id="SSF118310">
    <property type="entry name" value="AN1-like Zinc finger"/>
    <property type="match status" value="2"/>
</dbReference>
<feature type="region of interest" description="Disordered" evidence="6">
    <location>
        <begin position="219"/>
        <end position="259"/>
    </location>
</feature>
<dbReference type="Gene3D" id="4.10.1110.10">
    <property type="entry name" value="AN1-like Zinc finger"/>
    <property type="match status" value="2"/>
</dbReference>
<dbReference type="InterPro" id="IPR000058">
    <property type="entry name" value="Znf_AN1"/>
</dbReference>
<keyword evidence="9" id="KW-1185">Reference proteome</keyword>
<reference evidence="9" key="1">
    <citation type="submission" date="2013-03" db="EMBL/GenBank/DDBJ databases">
        <title>The Genome Sequence of Anopheles christyi ACHKN1017.</title>
        <authorList>
            <consortium name="The Broad Institute Genomics Platform"/>
            <person name="Neafsey D.E."/>
            <person name="Besansky N."/>
            <person name="Walker B."/>
            <person name="Young S.K."/>
            <person name="Zeng Q."/>
            <person name="Gargeya S."/>
            <person name="Fitzgerald M."/>
            <person name="Haas B."/>
            <person name="Abouelleil A."/>
            <person name="Allen A.W."/>
            <person name="Alvarado L."/>
            <person name="Arachchi H.M."/>
            <person name="Berlin A.M."/>
            <person name="Chapman S.B."/>
            <person name="Gainer-Dewar J."/>
            <person name="Goldberg J."/>
            <person name="Griggs A."/>
            <person name="Gujja S."/>
            <person name="Hansen M."/>
            <person name="Howarth C."/>
            <person name="Imamovic A."/>
            <person name="Ireland A."/>
            <person name="Larimer J."/>
            <person name="McCowan C."/>
            <person name="Murphy C."/>
            <person name="Pearson M."/>
            <person name="Poon T.W."/>
            <person name="Priest M."/>
            <person name="Roberts A."/>
            <person name="Saif S."/>
            <person name="Shea T."/>
            <person name="Sisk P."/>
            <person name="Sykes S."/>
            <person name="Wortman J."/>
            <person name="Nusbaum C."/>
            <person name="Birren B."/>
        </authorList>
    </citation>
    <scope>NUCLEOTIDE SEQUENCE [LARGE SCALE GENOMIC DNA]</scope>
    <source>
        <strain evidence="9">ACHKN1017</strain>
    </source>
</reference>
<proteinExistence type="predicted"/>
<evidence type="ECO:0000256" key="5">
    <source>
        <dbReference type="PROSITE-ProRule" id="PRU00449"/>
    </source>
</evidence>
<accession>A0A182K5M3</accession>
<dbReference type="InterPro" id="IPR003903">
    <property type="entry name" value="UIM_dom"/>
</dbReference>
<dbReference type="FunFam" id="4.10.1110.10:FF:000003">
    <property type="entry name" value="AN1-type zinc finger protein 2B isoform X1"/>
    <property type="match status" value="1"/>
</dbReference>
<dbReference type="AlphaFoldDB" id="A0A182K5M3"/>
<dbReference type="PANTHER" id="PTHR14677:SF20">
    <property type="entry name" value="ZINC FINGER AN1-TYPE CONTAINING 2A-RELATED"/>
    <property type="match status" value="1"/>
</dbReference>
<evidence type="ECO:0000256" key="4">
    <source>
        <dbReference type="ARBA" id="ARBA00022833"/>
    </source>
</evidence>
<feature type="compositionally biased region" description="Low complexity" evidence="6">
    <location>
        <begin position="222"/>
        <end position="232"/>
    </location>
</feature>
<evidence type="ECO:0000256" key="1">
    <source>
        <dbReference type="ARBA" id="ARBA00022723"/>
    </source>
</evidence>
<evidence type="ECO:0000256" key="6">
    <source>
        <dbReference type="SAM" id="MobiDB-lite"/>
    </source>
</evidence>
<feature type="domain" description="AN1-type" evidence="7">
    <location>
        <begin position="90"/>
        <end position="138"/>
    </location>
</feature>